<dbReference type="Gene3D" id="3.30.160.250">
    <property type="match status" value="1"/>
</dbReference>
<evidence type="ECO:0000313" key="1">
    <source>
        <dbReference type="EMBL" id="EHQ08121.1"/>
    </source>
</evidence>
<accession>H2CIV4</accession>
<dbReference type="RefSeq" id="WP_002774515.1">
    <property type="nucleotide sequence ID" value="NZ_JH597773.1"/>
</dbReference>
<protein>
    <submittedName>
        <fullName evidence="1">Uncharacterized protein family UPF0150</fullName>
    </submittedName>
</protein>
<dbReference type="Proteomes" id="UP000005737">
    <property type="component" value="Unassembled WGS sequence"/>
</dbReference>
<dbReference type="SUPFAM" id="SSF143100">
    <property type="entry name" value="TTHA1013/TTHA0281-like"/>
    <property type="match status" value="1"/>
</dbReference>
<dbReference type="AlphaFoldDB" id="H2CIV4"/>
<evidence type="ECO:0000313" key="2">
    <source>
        <dbReference type="Proteomes" id="UP000005737"/>
    </source>
</evidence>
<keyword evidence="2" id="KW-1185">Reference proteome</keyword>
<dbReference type="STRING" id="183.GCA_002009735_03013"/>
<reference evidence="1 2" key="1">
    <citation type="submission" date="2011-10" db="EMBL/GenBank/DDBJ databases">
        <title>The Improved High-Quality Draft genome of Leptonema illini DSM 21528.</title>
        <authorList>
            <consortium name="US DOE Joint Genome Institute (JGI-PGF)"/>
            <person name="Lucas S."/>
            <person name="Copeland A."/>
            <person name="Lapidus A."/>
            <person name="Glavina del Rio T."/>
            <person name="Dalin E."/>
            <person name="Tice H."/>
            <person name="Bruce D."/>
            <person name="Goodwin L."/>
            <person name="Pitluck S."/>
            <person name="Peters L."/>
            <person name="Mikhailova N."/>
            <person name="Held B."/>
            <person name="Kyrpides N."/>
            <person name="Mavromatis K."/>
            <person name="Ivanova N."/>
            <person name="Markowitz V."/>
            <person name="Cheng J.-F."/>
            <person name="Hugenholtz P."/>
            <person name="Woyke T."/>
            <person name="Wu D."/>
            <person name="Gronow S."/>
            <person name="Wellnitz S."/>
            <person name="Brambilla E.-M."/>
            <person name="Klenk H.-P."/>
            <person name="Eisen J.A."/>
        </authorList>
    </citation>
    <scope>NUCLEOTIDE SEQUENCE [LARGE SCALE GENOMIC DNA]</scope>
    <source>
        <strain evidence="1 2">DSM 21528</strain>
    </source>
</reference>
<dbReference type="HOGENOM" id="CLU_2554137_0_0_12"/>
<organism evidence="1 2">
    <name type="scientific">Leptonema illini DSM 21528</name>
    <dbReference type="NCBI Taxonomy" id="929563"/>
    <lineage>
        <taxon>Bacteria</taxon>
        <taxon>Pseudomonadati</taxon>
        <taxon>Spirochaetota</taxon>
        <taxon>Spirochaetia</taxon>
        <taxon>Leptospirales</taxon>
        <taxon>Leptospiraceae</taxon>
        <taxon>Leptonema</taxon>
    </lineage>
</organism>
<sequence length="82" mass="9343">MQYHFRIHKDQDGLWAECVELPGCMTQADSIPDLEKNMIEALSLYLDEPADSSIIFPLPRKKVSGKNIVAVPFFPNSRSTKY</sequence>
<proteinExistence type="predicted"/>
<dbReference type="EMBL" id="JH597773">
    <property type="protein sequence ID" value="EHQ08121.1"/>
    <property type="molecule type" value="Genomic_DNA"/>
</dbReference>
<name>H2CIV4_9LEPT</name>
<dbReference type="InterPro" id="IPR035069">
    <property type="entry name" value="TTHA1013/TTHA0281-like"/>
</dbReference>
<gene>
    <name evidence="1" type="ORF">Lepil_3463</name>
</gene>